<dbReference type="PANTHER" id="PTHR35797:SF1">
    <property type="entry name" value="PROTEASE"/>
    <property type="match status" value="1"/>
</dbReference>
<feature type="transmembrane region" description="Helical" evidence="2">
    <location>
        <begin position="292"/>
        <end position="311"/>
    </location>
</feature>
<reference evidence="4 5" key="1">
    <citation type="submission" date="2016-11" db="EMBL/GenBank/DDBJ databases">
        <authorList>
            <person name="Jaros S."/>
            <person name="Januszkiewicz K."/>
            <person name="Wedrychowicz H."/>
        </authorList>
    </citation>
    <scope>NUCLEOTIDE SEQUENCE [LARGE SCALE GENOMIC DNA]</scope>
    <source>
        <strain evidence="4 5">DSM 43832</strain>
    </source>
</reference>
<dbReference type="GO" id="GO:0004175">
    <property type="term" value="F:endopeptidase activity"/>
    <property type="evidence" value="ECO:0007669"/>
    <property type="project" value="UniProtKB-ARBA"/>
</dbReference>
<dbReference type="Pfam" id="PF02517">
    <property type="entry name" value="Rce1-like"/>
    <property type="match status" value="1"/>
</dbReference>
<evidence type="ECO:0000256" key="1">
    <source>
        <dbReference type="SAM" id="MobiDB-lite"/>
    </source>
</evidence>
<keyword evidence="2" id="KW-0812">Transmembrane</keyword>
<evidence type="ECO:0000313" key="5">
    <source>
        <dbReference type="Proteomes" id="UP000184363"/>
    </source>
</evidence>
<dbReference type="GO" id="GO:0080120">
    <property type="term" value="P:CAAX-box protein maturation"/>
    <property type="evidence" value="ECO:0007669"/>
    <property type="project" value="UniProtKB-ARBA"/>
</dbReference>
<organism evidence="4 5">
    <name type="scientific">Pseudonocardia thermophila</name>
    <dbReference type="NCBI Taxonomy" id="1848"/>
    <lineage>
        <taxon>Bacteria</taxon>
        <taxon>Bacillati</taxon>
        <taxon>Actinomycetota</taxon>
        <taxon>Actinomycetes</taxon>
        <taxon>Pseudonocardiales</taxon>
        <taxon>Pseudonocardiaceae</taxon>
        <taxon>Pseudonocardia</taxon>
    </lineage>
</organism>
<dbReference type="Proteomes" id="UP000184363">
    <property type="component" value="Unassembled WGS sequence"/>
</dbReference>
<feature type="transmembrane region" description="Helical" evidence="2">
    <location>
        <begin position="231"/>
        <end position="251"/>
    </location>
</feature>
<dbReference type="AlphaFoldDB" id="A0A1M6UHL3"/>
<feature type="transmembrane region" description="Helical" evidence="2">
    <location>
        <begin position="159"/>
        <end position="178"/>
    </location>
</feature>
<keyword evidence="5" id="KW-1185">Reference proteome</keyword>
<feature type="transmembrane region" description="Helical" evidence="2">
    <location>
        <begin position="190"/>
        <end position="211"/>
    </location>
</feature>
<evidence type="ECO:0000313" key="4">
    <source>
        <dbReference type="EMBL" id="SHK68651.1"/>
    </source>
</evidence>
<keyword evidence="2" id="KW-1133">Transmembrane helix</keyword>
<evidence type="ECO:0000259" key="3">
    <source>
        <dbReference type="Pfam" id="PF02517"/>
    </source>
</evidence>
<dbReference type="InterPro" id="IPR003675">
    <property type="entry name" value="Rce1/LyrA-like_dom"/>
</dbReference>
<feature type="transmembrane region" description="Helical" evidence="2">
    <location>
        <begin position="31"/>
        <end position="54"/>
    </location>
</feature>
<feature type="transmembrane region" description="Helical" evidence="2">
    <location>
        <begin position="106"/>
        <end position="130"/>
    </location>
</feature>
<evidence type="ECO:0000256" key="2">
    <source>
        <dbReference type="SAM" id="Phobius"/>
    </source>
</evidence>
<feature type="compositionally biased region" description="Polar residues" evidence="1">
    <location>
        <begin position="1"/>
        <end position="14"/>
    </location>
</feature>
<gene>
    <name evidence="4" type="ORF">SAMN05443637_11077</name>
</gene>
<dbReference type="EMBL" id="FRAP01000010">
    <property type="protein sequence ID" value="SHK68651.1"/>
    <property type="molecule type" value="Genomic_DNA"/>
</dbReference>
<dbReference type="InterPro" id="IPR042150">
    <property type="entry name" value="MmRce1-like"/>
</dbReference>
<accession>A0A1M6UHL3</accession>
<dbReference type="GO" id="GO:0006508">
    <property type="term" value="P:proteolysis"/>
    <property type="evidence" value="ECO:0007669"/>
    <property type="project" value="UniProtKB-KW"/>
</dbReference>
<name>A0A1M6UHL3_PSETH</name>
<keyword evidence="4" id="KW-0378">Hydrolase</keyword>
<feature type="region of interest" description="Disordered" evidence="1">
    <location>
        <begin position="1"/>
        <end position="26"/>
    </location>
</feature>
<sequence length="321" mass="34491">MPQLAAEQSPTSGKPTHHQNDRVHTPTRPDLPALALFLLVSFLGAWLVASPLWLSGQGLATPGSTVLLIAMMFTPSLGVLAVRLTLRRNRPNPPTGFRSPGIRRWWGWALVAWLAPLAITVLSLVLATAVGSYEPDFTLSGLSQLIEQQTGAPLPVSPWTIVIAQLVSSLVIGWLNVIPALGEEWGWRGWLLPELLGLGTWPALIISGVVWGLWHAPVILLGYNYPNHHPVVGLLLMVCFCTALSVVLGWMRLRSESVWPAAIGHAFVNAAAGLPVLFVAAGAEIDNASVGLLGWTGWVITGIAFLAGWRLTKSRTPDPAP</sequence>
<keyword evidence="4" id="KW-0645">Protease</keyword>
<dbReference type="PANTHER" id="PTHR35797">
    <property type="entry name" value="PROTEASE-RELATED"/>
    <property type="match status" value="1"/>
</dbReference>
<feature type="transmembrane region" description="Helical" evidence="2">
    <location>
        <begin position="258"/>
        <end position="280"/>
    </location>
</feature>
<proteinExistence type="predicted"/>
<keyword evidence="2" id="KW-0472">Membrane</keyword>
<feature type="domain" description="CAAX prenyl protease 2/Lysostaphin resistance protein A-like" evidence="3">
    <location>
        <begin position="170"/>
        <end position="270"/>
    </location>
</feature>
<protein>
    <submittedName>
        <fullName evidence="4">CAAX protease self-immunity</fullName>
    </submittedName>
</protein>
<feature type="transmembrane region" description="Helical" evidence="2">
    <location>
        <begin position="66"/>
        <end position="86"/>
    </location>
</feature>